<keyword evidence="2" id="KW-1133">Transmembrane helix</keyword>
<feature type="region of interest" description="Disordered" evidence="1">
    <location>
        <begin position="1"/>
        <end position="91"/>
    </location>
</feature>
<feature type="compositionally biased region" description="Polar residues" evidence="1">
    <location>
        <begin position="19"/>
        <end position="37"/>
    </location>
</feature>
<evidence type="ECO:0000313" key="3">
    <source>
        <dbReference type="EMBL" id="KKM15659.1"/>
    </source>
</evidence>
<feature type="region of interest" description="Disordered" evidence="1">
    <location>
        <begin position="248"/>
        <end position="316"/>
    </location>
</feature>
<evidence type="ECO:0000256" key="2">
    <source>
        <dbReference type="SAM" id="Phobius"/>
    </source>
</evidence>
<proteinExistence type="predicted"/>
<gene>
    <name evidence="3" type="ORF">LCGC14_1693850</name>
</gene>
<feature type="compositionally biased region" description="Basic and acidic residues" evidence="1">
    <location>
        <begin position="49"/>
        <end position="81"/>
    </location>
</feature>
<dbReference type="AlphaFoldDB" id="A0A0F9I7J6"/>
<keyword evidence="2" id="KW-0812">Transmembrane</keyword>
<feature type="compositionally biased region" description="Low complexity" evidence="1">
    <location>
        <begin position="295"/>
        <end position="316"/>
    </location>
</feature>
<feature type="compositionally biased region" description="Polar residues" evidence="1">
    <location>
        <begin position="1"/>
        <end position="11"/>
    </location>
</feature>
<reference evidence="3" key="1">
    <citation type="journal article" date="2015" name="Nature">
        <title>Complex archaea that bridge the gap between prokaryotes and eukaryotes.</title>
        <authorList>
            <person name="Spang A."/>
            <person name="Saw J.H."/>
            <person name="Jorgensen S.L."/>
            <person name="Zaremba-Niedzwiedzka K."/>
            <person name="Martijn J."/>
            <person name="Lind A.E."/>
            <person name="van Eijk R."/>
            <person name="Schleper C."/>
            <person name="Guy L."/>
            <person name="Ettema T.J."/>
        </authorList>
    </citation>
    <scope>NUCLEOTIDE SEQUENCE</scope>
</reference>
<feature type="compositionally biased region" description="Polar residues" evidence="1">
    <location>
        <begin position="268"/>
        <end position="281"/>
    </location>
</feature>
<organism evidence="3">
    <name type="scientific">marine sediment metagenome</name>
    <dbReference type="NCBI Taxonomy" id="412755"/>
    <lineage>
        <taxon>unclassified sequences</taxon>
        <taxon>metagenomes</taxon>
        <taxon>ecological metagenomes</taxon>
    </lineage>
</organism>
<comment type="caution">
    <text evidence="3">The sequence shown here is derived from an EMBL/GenBank/DDBJ whole genome shotgun (WGS) entry which is preliminary data.</text>
</comment>
<keyword evidence="2" id="KW-0472">Membrane</keyword>
<accession>A0A0F9I7J6</accession>
<protein>
    <submittedName>
        <fullName evidence="3">Uncharacterized protein</fullName>
    </submittedName>
</protein>
<feature type="transmembrane region" description="Helical" evidence="2">
    <location>
        <begin position="217"/>
        <end position="235"/>
    </location>
</feature>
<name>A0A0F9I7J6_9ZZZZ</name>
<evidence type="ECO:0000256" key="1">
    <source>
        <dbReference type="SAM" id="MobiDB-lite"/>
    </source>
</evidence>
<sequence>MSSKSDNLKNSGQEHADNTSENIGPSAFDRSQISMNFGQEEEDYPMTEEEFKAMAEAEMKNRAEEGRRLREEMEARKRLEEEQQSLSDTSVKIEEEHRLKKEVEALELRIEEDAKIKEKIEAQEIRLEEEKRLKDEERLREVRRLEEVRAKREIEQKDRKKMAVALKARDEEWRKFKEDTDLREKQETLEHHEIAAQAKEDSNKTVPIKTTNSKRKALILVFMVAIAIVGIWIFSEFNSGATEDTPFYPTNKSTGVDEPAAEIEPGATQKQSISEETNALPENNIGEDSQGGVDTNSSSPSTEEQNSSTSSSDVLVGSSMGDGIIFKTDTSGKSGTMAYARDVEPMTWDNALTINQQLGEGWRLPTMEELREMYATIGPGASNSGQFGDDLYWSNQSYDENQARLVRFSDGDTSFHYNKTAEHRKFNVRAVKDFSQP</sequence>
<dbReference type="EMBL" id="LAZR01014854">
    <property type="protein sequence ID" value="KKM15659.1"/>
    <property type="molecule type" value="Genomic_DNA"/>
</dbReference>
<feature type="compositionally biased region" description="Acidic residues" evidence="1">
    <location>
        <begin position="39"/>
        <end position="48"/>
    </location>
</feature>